<protein>
    <submittedName>
        <fullName evidence="1">U-box domain-containing protein 11</fullName>
    </submittedName>
</protein>
<keyword evidence="2" id="KW-1185">Reference proteome</keyword>
<dbReference type="OrthoDB" id="7537227at2759"/>
<dbReference type="EMBL" id="KZ453539">
    <property type="protein sequence ID" value="PKA47133.1"/>
    <property type="molecule type" value="Genomic_DNA"/>
</dbReference>
<sequence length="92" mass="9704">MLAGAIVPITNVLRKGSTEARENAAAAAIFSLSLIDENKITIGGTQGTIEALVHGNKSRAVRAGILRPLIQILKDSSTCDMVDEVLTILSFL</sequence>
<dbReference type="Gene3D" id="1.25.10.10">
    <property type="entry name" value="Leucine-rich Repeat Variant"/>
    <property type="match status" value="1"/>
</dbReference>
<gene>
    <name evidence="1" type="primary">PUB11</name>
    <name evidence="1" type="ORF">AXF42_Ash017078</name>
</gene>
<evidence type="ECO:0000313" key="2">
    <source>
        <dbReference type="Proteomes" id="UP000236161"/>
    </source>
</evidence>
<dbReference type="PANTHER" id="PTHR23315">
    <property type="entry name" value="U BOX DOMAIN-CONTAINING"/>
    <property type="match status" value="1"/>
</dbReference>
<name>A0A2H9ZV32_9ASPA</name>
<dbReference type="AlphaFoldDB" id="A0A2H9ZV32"/>
<evidence type="ECO:0000313" key="1">
    <source>
        <dbReference type="EMBL" id="PKA47133.1"/>
    </source>
</evidence>
<dbReference type="STRING" id="1088818.A0A2H9ZV32"/>
<accession>A0A2H9ZV32</accession>
<dbReference type="InterPro" id="IPR011989">
    <property type="entry name" value="ARM-like"/>
</dbReference>
<dbReference type="PANTHER" id="PTHR23315:SF52">
    <property type="entry name" value="U-BOX DOMAIN-CONTAINING PROTEIN 10"/>
    <property type="match status" value="1"/>
</dbReference>
<reference evidence="1 2" key="1">
    <citation type="journal article" date="2017" name="Nature">
        <title>The Apostasia genome and the evolution of orchids.</title>
        <authorList>
            <person name="Zhang G.Q."/>
            <person name="Liu K.W."/>
            <person name="Li Z."/>
            <person name="Lohaus R."/>
            <person name="Hsiao Y.Y."/>
            <person name="Niu S.C."/>
            <person name="Wang J.Y."/>
            <person name="Lin Y.C."/>
            <person name="Xu Q."/>
            <person name="Chen L.J."/>
            <person name="Yoshida K."/>
            <person name="Fujiwara S."/>
            <person name="Wang Z.W."/>
            <person name="Zhang Y.Q."/>
            <person name="Mitsuda N."/>
            <person name="Wang M."/>
            <person name="Liu G.H."/>
            <person name="Pecoraro L."/>
            <person name="Huang H.X."/>
            <person name="Xiao X.J."/>
            <person name="Lin M."/>
            <person name="Wu X.Y."/>
            <person name="Wu W.L."/>
            <person name="Chen Y.Y."/>
            <person name="Chang S.B."/>
            <person name="Sakamoto S."/>
            <person name="Ohme-Takagi M."/>
            <person name="Yagi M."/>
            <person name="Zeng S.J."/>
            <person name="Shen C.Y."/>
            <person name="Yeh C.M."/>
            <person name="Luo Y.B."/>
            <person name="Tsai W.C."/>
            <person name="Van de Peer Y."/>
            <person name="Liu Z.J."/>
        </authorList>
    </citation>
    <scope>NUCLEOTIDE SEQUENCE [LARGE SCALE GENOMIC DNA]</scope>
    <source>
        <strain evidence="2">cv. Shenzhen</strain>
        <tissue evidence="1">Stem</tissue>
    </source>
</reference>
<organism evidence="1 2">
    <name type="scientific">Apostasia shenzhenica</name>
    <dbReference type="NCBI Taxonomy" id="1088818"/>
    <lineage>
        <taxon>Eukaryota</taxon>
        <taxon>Viridiplantae</taxon>
        <taxon>Streptophyta</taxon>
        <taxon>Embryophyta</taxon>
        <taxon>Tracheophyta</taxon>
        <taxon>Spermatophyta</taxon>
        <taxon>Magnoliopsida</taxon>
        <taxon>Liliopsida</taxon>
        <taxon>Asparagales</taxon>
        <taxon>Orchidaceae</taxon>
        <taxon>Apostasioideae</taxon>
        <taxon>Apostasia</taxon>
    </lineage>
</organism>
<proteinExistence type="predicted"/>
<dbReference type="Proteomes" id="UP000236161">
    <property type="component" value="Unassembled WGS sequence"/>
</dbReference>